<dbReference type="Proteomes" id="UP001211044">
    <property type="component" value="Chromosome"/>
</dbReference>
<dbReference type="EMBL" id="CP116394">
    <property type="protein sequence ID" value="WCE45172.1"/>
    <property type="molecule type" value="Genomic_DNA"/>
</dbReference>
<name>A0AB38XLF6_9ACTO</name>
<sequence>MQEMIYFAGKTAPLTPRIHGIYRPLCTGKVLTELAKNFWVFLPELKTPYLRARACQQILPASGVITGPTVAWVMQGGTPAPLWCAGRSTASRAGRTIYRHLSRYLKIAGIRLSYPNQALADLACYGDDQEFDTWAGALLECGAKVHGALALTGKKVSGSKRLAALA</sequence>
<evidence type="ECO:0000313" key="2">
    <source>
        <dbReference type="Proteomes" id="UP001211044"/>
    </source>
</evidence>
<gene>
    <name evidence="1" type="ORF">PIG85_05700</name>
</gene>
<evidence type="ECO:0000313" key="1">
    <source>
        <dbReference type="EMBL" id="WCE45172.1"/>
    </source>
</evidence>
<dbReference type="AlphaFoldDB" id="A0AB38XLF6"/>
<organism evidence="1 2">
    <name type="scientific">Winkia neuii subsp. anitrata</name>
    <dbReference type="NCBI Taxonomy" id="29318"/>
    <lineage>
        <taxon>Bacteria</taxon>
        <taxon>Bacillati</taxon>
        <taxon>Actinomycetota</taxon>
        <taxon>Actinomycetes</taxon>
        <taxon>Actinomycetales</taxon>
        <taxon>Actinomycetaceae</taxon>
        <taxon>Winkia</taxon>
    </lineage>
</organism>
<proteinExistence type="predicted"/>
<protein>
    <submittedName>
        <fullName evidence="1">Uncharacterized protein</fullName>
    </submittedName>
</protein>
<dbReference type="KEGG" id="wne:PIG85_05700"/>
<dbReference type="RefSeq" id="WP_004805166.1">
    <property type="nucleotide sequence ID" value="NZ_CP116394.1"/>
</dbReference>
<reference evidence="1" key="1">
    <citation type="submission" date="2023-01" db="EMBL/GenBank/DDBJ databases">
        <title>Comparative Genomic Analysis of the Clinically-Derived Winkia Strain NY0527 Provides Evidence into the Taxonomic Reassignment of Winkia neuii and Characterizes Their Virulence Traits.</title>
        <authorList>
            <person name="Cai X."/>
            <person name="Peng Y."/>
            <person name="Li M."/>
            <person name="Qiu Y."/>
            <person name="Wang Y."/>
            <person name="Xu L."/>
            <person name="Hou Q."/>
        </authorList>
    </citation>
    <scope>NUCLEOTIDE SEQUENCE</scope>
    <source>
        <strain evidence="1">NY0527</strain>
    </source>
</reference>
<accession>A0AB38XLF6</accession>